<dbReference type="GO" id="GO:0048311">
    <property type="term" value="P:mitochondrion distribution"/>
    <property type="evidence" value="ECO:0007669"/>
    <property type="project" value="TreeGrafter"/>
</dbReference>
<dbReference type="GO" id="GO:0098957">
    <property type="term" value="P:anterograde axonal transport of mitochondrion"/>
    <property type="evidence" value="ECO:0007669"/>
    <property type="project" value="TreeGrafter"/>
</dbReference>
<dbReference type="Proteomes" id="UP001066276">
    <property type="component" value="Chromosome 8"/>
</dbReference>
<gene>
    <name evidence="6" type="ORF">NDU88_005292</name>
</gene>
<dbReference type="GO" id="GO:0006605">
    <property type="term" value="P:protein targeting"/>
    <property type="evidence" value="ECO:0007669"/>
    <property type="project" value="TreeGrafter"/>
</dbReference>
<evidence type="ECO:0000256" key="2">
    <source>
        <dbReference type="ARBA" id="ARBA00023054"/>
    </source>
</evidence>
<keyword evidence="7" id="KW-1185">Reference proteome</keyword>
<dbReference type="Pfam" id="PF04849">
    <property type="entry name" value="HAP1_N"/>
    <property type="match status" value="1"/>
</dbReference>
<dbReference type="PANTHER" id="PTHR15751">
    <property type="entry name" value="TRAFFICKING KINESIN-BINDING PROTEIN"/>
    <property type="match status" value="1"/>
</dbReference>
<dbReference type="GO" id="GO:0031410">
    <property type="term" value="C:cytoplasmic vesicle"/>
    <property type="evidence" value="ECO:0007669"/>
    <property type="project" value="TreeGrafter"/>
</dbReference>
<dbReference type="GO" id="GO:0047496">
    <property type="term" value="P:vesicle transport along microtubule"/>
    <property type="evidence" value="ECO:0007669"/>
    <property type="project" value="TreeGrafter"/>
</dbReference>
<evidence type="ECO:0000256" key="3">
    <source>
        <dbReference type="ARBA" id="ARBA00023128"/>
    </source>
</evidence>
<dbReference type="AlphaFoldDB" id="A0AAV7NR42"/>
<feature type="domain" description="HAP1 N-terminal" evidence="5">
    <location>
        <begin position="1"/>
        <end position="112"/>
    </location>
</feature>
<dbReference type="EMBL" id="JANPWB010000012">
    <property type="protein sequence ID" value="KAJ1117092.1"/>
    <property type="molecule type" value="Genomic_DNA"/>
</dbReference>
<dbReference type="InterPro" id="IPR051946">
    <property type="entry name" value="Intracell_Traff-Reg"/>
</dbReference>
<dbReference type="GO" id="GO:0030425">
    <property type="term" value="C:dendrite"/>
    <property type="evidence" value="ECO:0007669"/>
    <property type="project" value="TreeGrafter"/>
</dbReference>
<evidence type="ECO:0000313" key="6">
    <source>
        <dbReference type="EMBL" id="KAJ1117092.1"/>
    </source>
</evidence>
<feature type="coiled-coil region" evidence="4">
    <location>
        <begin position="17"/>
        <end position="65"/>
    </location>
</feature>
<keyword evidence="2 4" id="KW-0175">Coiled coil</keyword>
<dbReference type="GO" id="GO:0017022">
    <property type="term" value="F:myosin binding"/>
    <property type="evidence" value="ECO:0007669"/>
    <property type="project" value="TreeGrafter"/>
</dbReference>
<dbReference type="GO" id="GO:0005739">
    <property type="term" value="C:mitochondrion"/>
    <property type="evidence" value="ECO:0007669"/>
    <property type="project" value="UniProtKB-SubCell"/>
</dbReference>
<sequence>MLCSERVGLVARTYHDIDDITNLLEEKERDLELAARIGQSLLKQNRSLTKHNEFLEEQLELAKKQTNTIVTETYQFEDQEELLMMECVEQFSAVSPNHLCGYEPAIDDQVKAWL</sequence>
<dbReference type="GO" id="GO:1904115">
    <property type="term" value="C:axon cytoplasm"/>
    <property type="evidence" value="ECO:0007669"/>
    <property type="project" value="GOC"/>
</dbReference>
<reference evidence="6" key="1">
    <citation type="journal article" date="2022" name="bioRxiv">
        <title>Sequencing and chromosome-scale assembly of the giantPleurodeles waltlgenome.</title>
        <authorList>
            <person name="Brown T."/>
            <person name="Elewa A."/>
            <person name="Iarovenko S."/>
            <person name="Subramanian E."/>
            <person name="Araus A.J."/>
            <person name="Petzold A."/>
            <person name="Susuki M."/>
            <person name="Suzuki K.-i.T."/>
            <person name="Hayashi T."/>
            <person name="Toyoda A."/>
            <person name="Oliveira C."/>
            <person name="Osipova E."/>
            <person name="Leigh N.D."/>
            <person name="Simon A."/>
            <person name="Yun M.H."/>
        </authorList>
    </citation>
    <scope>NUCLEOTIDE SEQUENCE</scope>
    <source>
        <strain evidence="6">20211129_DDA</strain>
        <tissue evidence="6">Liver</tissue>
    </source>
</reference>
<evidence type="ECO:0000313" key="7">
    <source>
        <dbReference type="Proteomes" id="UP001066276"/>
    </source>
</evidence>
<dbReference type="InterPro" id="IPR006933">
    <property type="entry name" value="HAP1_N"/>
</dbReference>
<proteinExistence type="predicted"/>
<evidence type="ECO:0000259" key="5">
    <source>
        <dbReference type="SMART" id="SM01424"/>
    </source>
</evidence>
<evidence type="ECO:0000256" key="1">
    <source>
        <dbReference type="ARBA" id="ARBA00004173"/>
    </source>
</evidence>
<dbReference type="GO" id="GO:0022008">
    <property type="term" value="P:neurogenesis"/>
    <property type="evidence" value="ECO:0007669"/>
    <property type="project" value="TreeGrafter"/>
</dbReference>
<evidence type="ECO:0000256" key="4">
    <source>
        <dbReference type="SAM" id="Coils"/>
    </source>
</evidence>
<dbReference type="GO" id="GO:0005102">
    <property type="term" value="F:signaling receptor binding"/>
    <property type="evidence" value="ECO:0007669"/>
    <property type="project" value="TreeGrafter"/>
</dbReference>
<dbReference type="SMART" id="SM01424">
    <property type="entry name" value="HAP1_N"/>
    <property type="match status" value="1"/>
</dbReference>
<accession>A0AAV7NR42</accession>
<name>A0AAV7NR42_PLEWA</name>
<comment type="caution">
    <text evidence="6">The sequence shown here is derived from an EMBL/GenBank/DDBJ whole genome shotgun (WGS) entry which is preliminary data.</text>
</comment>
<comment type="subcellular location">
    <subcellularLocation>
        <location evidence="1">Mitochondrion</location>
    </subcellularLocation>
</comment>
<dbReference type="PANTHER" id="PTHR15751:SF14">
    <property type="entry name" value="HUNTINGTIN-ASSOCIATED PROTEIN 1"/>
    <property type="match status" value="1"/>
</dbReference>
<organism evidence="6 7">
    <name type="scientific">Pleurodeles waltl</name>
    <name type="common">Iberian ribbed newt</name>
    <dbReference type="NCBI Taxonomy" id="8319"/>
    <lineage>
        <taxon>Eukaryota</taxon>
        <taxon>Metazoa</taxon>
        <taxon>Chordata</taxon>
        <taxon>Craniata</taxon>
        <taxon>Vertebrata</taxon>
        <taxon>Euteleostomi</taxon>
        <taxon>Amphibia</taxon>
        <taxon>Batrachia</taxon>
        <taxon>Caudata</taxon>
        <taxon>Salamandroidea</taxon>
        <taxon>Salamandridae</taxon>
        <taxon>Pleurodelinae</taxon>
        <taxon>Pleurodeles</taxon>
    </lineage>
</organism>
<keyword evidence="3" id="KW-0496">Mitochondrion</keyword>
<protein>
    <recommendedName>
        <fullName evidence="5">HAP1 N-terminal domain-containing protein</fullName>
    </recommendedName>
</protein>
<dbReference type="GO" id="GO:0048011">
    <property type="term" value="P:neurotrophin TRK receptor signaling pathway"/>
    <property type="evidence" value="ECO:0007669"/>
    <property type="project" value="TreeGrafter"/>
</dbReference>